<dbReference type="AlphaFoldDB" id="A0A446BLU0"/>
<evidence type="ECO:0000256" key="1">
    <source>
        <dbReference type="ARBA" id="ARBA00004141"/>
    </source>
</evidence>
<feature type="transmembrane region" description="Helical" evidence="6">
    <location>
        <begin position="198"/>
        <end position="220"/>
    </location>
</feature>
<feature type="transmembrane region" description="Helical" evidence="6">
    <location>
        <begin position="15"/>
        <end position="34"/>
    </location>
</feature>
<keyword evidence="2 6" id="KW-0812">Transmembrane</keyword>
<sequence>MSNGADDVQFYQVNIAVWVLTSVSAVFLFVRLWCRLHFSRLGWDDYVLTTSWIVLLVAAALVSHLIGVGYETEDQERTFYLFQNTSTSMTTIATSWTKVAFAITLIRIVRNRAMNYFLWAVIVTENLILVPGMLSIWIPACVDPRRKFRPEHAVCFDLISLQYLGGTTIVYGGVIDVMLALFPWLIIRKLLLETREKIGLSVAMSLGALTGVVVILRAFFQFIQTDNDYQFMVFMSIFNFLEPAVTIIAQTIPIFRVLVVNVKRTAGYNTVRITSVPASLSQLVVVKSPAAAPEQRHSIPAPPR</sequence>
<dbReference type="GO" id="GO:0016020">
    <property type="term" value="C:membrane"/>
    <property type="evidence" value="ECO:0007669"/>
    <property type="project" value="UniProtKB-SubCell"/>
</dbReference>
<evidence type="ECO:0000313" key="9">
    <source>
        <dbReference type="Proteomes" id="UP000289323"/>
    </source>
</evidence>
<comment type="subcellular location">
    <subcellularLocation>
        <location evidence="1">Membrane</location>
        <topology evidence="1">Multi-pass membrane protein</topology>
    </subcellularLocation>
</comment>
<dbReference type="EMBL" id="OUUZ01000010">
    <property type="protein sequence ID" value="SPQ23474.1"/>
    <property type="molecule type" value="Genomic_DNA"/>
</dbReference>
<accession>A0A446BLU0</accession>
<organism evidence="8 9">
    <name type="scientific">Thermothielavioides terrestris</name>
    <dbReference type="NCBI Taxonomy" id="2587410"/>
    <lineage>
        <taxon>Eukaryota</taxon>
        <taxon>Fungi</taxon>
        <taxon>Dikarya</taxon>
        <taxon>Ascomycota</taxon>
        <taxon>Pezizomycotina</taxon>
        <taxon>Sordariomycetes</taxon>
        <taxon>Sordariomycetidae</taxon>
        <taxon>Sordariales</taxon>
        <taxon>Chaetomiaceae</taxon>
        <taxon>Thermothielavioides</taxon>
    </lineage>
</organism>
<reference evidence="8 9" key="1">
    <citation type="submission" date="2018-04" db="EMBL/GenBank/DDBJ databases">
        <authorList>
            <person name="Huttner S."/>
            <person name="Dainat J."/>
        </authorList>
    </citation>
    <scope>NUCLEOTIDE SEQUENCE [LARGE SCALE GENOMIC DNA]</scope>
</reference>
<keyword evidence="4 6" id="KW-0472">Membrane</keyword>
<proteinExistence type="inferred from homology"/>
<dbReference type="InterPro" id="IPR052337">
    <property type="entry name" value="SAT4-like"/>
</dbReference>
<gene>
    <name evidence="8" type="ORF">TT172_LOCUS5893</name>
</gene>
<feature type="transmembrane region" description="Helical" evidence="6">
    <location>
        <begin position="232"/>
        <end position="255"/>
    </location>
</feature>
<dbReference type="PANTHER" id="PTHR33048">
    <property type="entry name" value="PTH11-LIKE INTEGRAL MEMBRANE PROTEIN (AFU_ORTHOLOGUE AFUA_5G11245)"/>
    <property type="match status" value="1"/>
</dbReference>
<name>A0A446BLU0_9PEZI</name>
<feature type="transmembrane region" description="Helical" evidence="6">
    <location>
        <begin position="160"/>
        <end position="186"/>
    </location>
</feature>
<feature type="transmembrane region" description="Helical" evidence="6">
    <location>
        <begin position="90"/>
        <end position="109"/>
    </location>
</feature>
<dbReference type="Pfam" id="PF20684">
    <property type="entry name" value="Fung_rhodopsin"/>
    <property type="match status" value="1"/>
</dbReference>
<dbReference type="PANTHER" id="PTHR33048:SF42">
    <property type="entry name" value="INTEGRAL MEMBRANE PROTEIN"/>
    <property type="match status" value="1"/>
</dbReference>
<keyword evidence="3 6" id="KW-1133">Transmembrane helix</keyword>
<evidence type="ECO:0000256" key="6">
    <source>
        <dbReference type="SAM" id="Phobius"/>
    </source>
</evidence>
<feature type="transmembrane region" description="Helical" evidence="6">
    <location>
        <begin position="46"/>
        <end position="70"/>
    </location>
</feature>
<evidence type="ECO:0000256" key="3">
    <source>
        <dbReference type="ARBA" id="ARBA00022989"/>
    </source>
</evidence>
<evidence type="ECO:0000256" key="5">
    <source>
        <dbReference type="ARBA" id="ARBA00038359"/>
    </source>
</evidence>
<feature type="domain" description="Rhodopsin" evidence="7">
    <location>
        <begin position="30"/>
        <end position="259"/>
    </location>
</feature>
<evidence type="ECO:0000256" key="2">
    <source>
        <dbReference type="ARBA" id="ARBA00022692"/>
    </source>
</evidence>
<evidence type="ECO:0000256" key="4">
    <source>
        <dbReference type="ARBA" id="ARBA00023136"/>
    </source>
</evidence>
<protein>
    <submittedName>
        <fullName evidence="8">55d21d18-7176-4684-80c0-44ebf6d78c7a</fullName>
    </submittedName>
</protein>
<evidence type="ECO:0000259" key="7">
    <source>
        <dbReference type="Pfam" id="PF20684"/>
    </source>
</evidence>
<dbReference type="Proteomes" id="UP000289323">
    <property type="component" value="Unassembled WGS sequence"/>
</dbReference>
<dbReference type="InterPro" id="IPR049326">
    <property type="entry name" value="Rhodopsin_dom_fungi"/>
</dbReference>
<feature type="transmembrane region" description="Helical" evidence="6">
    <location>
        <begin position="116"/>
        <end position="140"/>
    </location>
</feature>
<comment type="similarity">
    <text evidence="5">Belongs to the SAT4 family.</text>
</comment>
<evidence type="ECO:0000313" key="8">
    <source>
        <dbReference type="EMBL" id="SPQ23474.1"/>
    </source>
</evidence>